<feature type="transmembrane region" description="Helical" evidence="12">
    <location>
        <begin position="251"/>
        <end position="270"/>
    </location>
</feature>
<dbReference type="EMBL" id="FORP01000001">
    <property type="protein sequence ID" value="SFI77759.1"/>
    <property type="molecule type" value="Genomic_DNA"/>
</dbReference>
<gene>
    <name evidence="14" type="ORF">SAMN05421835_101752</name>
</gene>
<dbReference type="AlphaFoldDB" id="A0A1I3KZ28"/>
<evidence type="ECO:0000313" key="15">
    <source>
        <dbReference type="Proteomes" id="UP000199025"/>
    </source>
</evidence>
<dbReference type="InterPro" id="IPR059000">
    <property type="entry name" value="ATPase_P-type_domA"/>
</dbReference>
<dbReference type="InterPro" id="IPR004014">
    <property type="entry name" value="ATPase_P-typ_cation-transptr_N"/>
</dbReference>
<dbReference type="InterPro" id="IPR050510">
    <property type="entry name" value="Cation_transp_ATPase_P-type"/>
</dbReference>
<dbReference type="GO" id="GO:0006883">
    <property type="term" value="P:intracellular sodium ion homeostasis"/>
    <property type="evidence" value="ECO:0007669"/>
    <property type="project" value="TreeGrafter"/>
</dbReference>
<dbReference type="InterPro" id="IPR036412">
    <property type="entry name" value="HAD-like_sf"/>
</dbReference>
<dbReference type="Gene3D" id="2.70.150.10">
    <property type="entry name" value="Calcium-transporting ATPase, cytoplasmic transduction domain A"/>
    <property type="match status" value="1"/>
</dbReference>
<dbReference type="InterPro" id="IPR001757">
    <property type="entry name" value="P_typ_ATPase"/>
</dbReference>
<dbReference type="Gene3D" id="3.40.1110.10">
    <property type="entry name" value="Calcium-transporting ATPase, cytoplasmic domain N"/>
    <property type="match status" value="1"/>
</dbReference>
<keyword evidence="8" id="KW-1278">Translocase</keyword>
<evidence type="ECO:0000256" key="5">
    <source>
        <dbReference type="ARBA" id="ARBA00022741"/>
    </source>
</evidence>
<dbReference type="PRINTS" id="PR00119">
    <property type="entry name" value="CATATPASE"/>
</dbReference>
<evidence type="ECO:0000256" key="7">
    <source>
        <dbReference type="ARBA" id="ARBA00022842"/>
    </source>
</evidence>
<dbReference type="SMART" id="SM00831">
    <property type="entry name" value="Cation_ATPase_N"/>
    <property type="match status" value="1"/>
</dbReference>
<dbReference type="SUPFAM" id="SSF56784">
    <property type="entry name" value="HAD-like"/>
    <property type="match status" value="1"/>
</dbReference>
<dbReference type="PANTHER" id="PTHR43294:SF20">
    <property type="entry name" value="P-TYPE ATPASE"/>
    <property type="match status" value="1"/>
</dbReference>
<sequence>MQTVDATAGFHALTVRESAEHLGTDPSGGLTASQVRDRAGRYGPNALEPPPGHGVLWRLVSQVRDPLVYVLLVAGVVTAVFGGYPDAAVIAGVVVLNAVIGYVQESRARRALDALARMVRTHATVVRDGLAARVPAEDLVPGDVLELAAGDQVPADVRIVEAHLFEVDESALTGESLPVAKTTGELPPATALADRVNTAHSGTMVTRGSARALVTATGAATQLGAVQRMVATAGPVATPLTRKLAGFSKQLSVGIVVIAVLTFAVGLVRGTGVAEMFTAAVALAVGAIPEGLPAAVSIVLAIGVVRMSRRRSVVRNLPAVETLGGTTVICTDKTGTLTLNRMTVTAVAAGGRTVDAGNLPDDPAVRECLTAGVVCNEAALSRVDGLWSAQGDPTETALVPAAERAGLDPAELRARHPRVDLVPFEPERRLMATAHAGGVGYAKGAVEEILARCDRELRADGSTGPLDAAAAHRLQREFAERGLRVLAFARFRSGEEPLAALVDRGGWTFLGLQAMQDPPRPEVAGAIAACHSAGIAVKMITGDHAGTARAIGRAVGLADEPVVLTGAGLDELTDGELPAAAARTTVFARVSPGQKLRLVKAFQGAGHIVAMTGDGVNDAPALRRADIGVAMGRGGTDAARDAADMVLTDDDFAAIESAVEEGRGVFDNLRKFLAWTLPTNIGEGMVILAAVLLGATLPIVPVQILWINMTTAVFLGLTLAFEPKEPGLMTRPPRPPDRPLFTPALFRRVGLISLLLVVAAFAAYRWELGGGASVAQARTVAINLFVAVQIGYLFSCRSLEHPVVRAWPRGNRMLAVGIGITVGLQVLFTYLPAMNTIFHTAPIGAGAWLRILAAAVLAFAVVEADKLLWIRLRRYTAGTPGTRRRPNRR</sequence>
<keyword evidence="3" id="KW-0597">Phosphoprotein</keyword>
<comment type="catalytic activity">
    <reaction evidence="11">
        <text>ATP + H2O = ADP + phosphate + H(+)</text>
        <dbReference type="Rhea" id="RHEA:13065"/>
        <dbReference type="ChEBI" id="CHEBI:15377"/>
        <dbReference type="ChEBI" id="CHEBI:15378"/>
        <dbReference type="ChEBI" id="CHEBI:30616"/>
        <dbReference type="ChEBI" id="CHEBI:43474"/>
        <dbReference type="ChEBI" id="CHEBI:456216"/>
    </reaction>
</comment>
<feature type="transmembrane region" description="Helical" evidence="12">
    <location>
        <begin position="744"/>
        <end position="764"/>
    </location>
</feature>
<dbReference type="Gene3D" id="1.20.1110.10">
    <property type="entry name" value="Calcium-transporting ATPase, transmembrane domain"/>
    <property type="match status" value="1"/>
</dbReference>
<keyword evidence="9 12" id="KW-1133">Transmembrane helix</keyword>
<dbReference type="PRINTS" id="PR00120">
    <property type="entry name" value="HATPASE"/>
</dbReference>
<dbReference type="SFLD" id="SFLDS00003">
    <property type="entry name" value="Haloacid_Dehalogenase"/>
    <property type="match status" value="1"/>
</dbReference>
<evidence type="ECO:0000256" key="4">
    <source>
        <dbReference type="ARBA" id="ARBA00022692"/>
    </source>
</evidence>
<dbReference type="Pfam" id="PF00122">
    <property type="entry name" value="E1-E2_ATPase"/>
    <property type="match status" value="1"/>
</dbReference>
<dbReference type="STRING" id="115433.SAMN05421835_101752"/>
<dbReference type="InterPro" id="IPR006068">
    <property type="entry name" value="ATPase_P-typ_cation-transptr_C"/>
</dbReference>
<dbReference type="NCBIfam" id="TIGR01494">
    <property type="entry name" value="ATPase_P-type"/>
    <property type="match status" value="2"/>
</dbReference>
<comment type="similarity">
    <text evidence="2">Belongs to the cation transport ATPase (P-type) (TC 3.A.3) family. Type IIA subfamily.</text>
</comment>
<evidence type="ECO:0000256" key="11">
    <source>
        <dbReference type="ARBA" id="ARBA00049360"/>
    </source>
</evidence>
<evidence type="ECO:0000256" key="10">
    <source>
        <dbReference type="ARBA" id="ARBA00023136"/>
    </source>
</evidence>
<dbReference type="SUPFAM" id="SSF81665">
    <property type="entry name" value="Calcium ATPase, transmembrane domain M"/>
    <property type="match status" value="1"/>
</dbReference>
<dbReference type="InterPro" id="IPR008250">
    <property type="entry name" value="ATPase_P-typ_transduc_dom_A_sf"/>
</dbReference>
<dbReference type="FunFam" id="2.70.150.10:FF:000160">
    <property type="entry name" value="Sarcoplasmic/endoplasmic reticulum calcium ATPase 1"/>
    <property type="match status" value="1"/>
</dbReference>
<keyword evidence="4 12" id="KW-0812">Transmembrane</keyword>
<dbReference type="SUPFAM" id="SSF81660">
    <property type="entry name" value="Metal cation-transporting ATPase, ATP-binding domain N"/>
    <property type="match status" value="1"/>
</dbReference>
<dbReference type="RefSeq" id="WP_091504200.1">
    <property type="nucleotide sequence ID" value="NZ_FORP01000001.1"/>
</dbReference>
<dbReference type="SFLD" id="SFLDG00002">
    <property type="entry name" value="C1.7:_P-type_atpase_like"/>
    <property type="match status" value="1"/>
</dbReference>
<name>A0A1I3KZ28_9PSEU</name>
<dbReference type="Proteomes" id="UP000199025">
    <property type="component" value="Unassembled WGS sequence"/>
</dbReference>
<evidence type="ECO:0000256" key="6">
    <source>
        <dbReference type="ARBA" id="ARBA00022840"/>
    </source>
</evidence>
<keyword evidence="7" id="KW-0460">Magnesium</keyword>
<evidence type="ECO:0000256" key="12">
    <source>
        <dbReference type="SAM" id="Phobius"/>
    </source>
</evidence>
<feature type="transmembrane region" description="Helical" evidence="12">
    <location>
        <begin position="845"/>
        <end position="864"/>
    </location>
</feature>
<proteinExistence type="inferred from homology"/>
<dbReference type="Gene3D" id="3.40.50.1000">
    <property type="entry name" value="HAD superfamily/HAD-like"/>
    <property type="match status" value="1"/>
</dbReference>
<dbReference type="GO" id="GO:0005886">
    <property type="term" value="C:plasma membrane"/>
    <property type="evidence" value="ECO:0007669"/>
    <property type="project" value="UniProtKB-SubCell"/>
</dbReference>
<comment type="subcellular location">
    <subcellularLocation>
        <location evidence="1">Cell membrane</location>
        <topology evidence="1">Multi-pass membrane protein</topology>
    </subcellularLocation>
</comment>
<dbReference type="GO" id="GO:1990573">
    <property type="term" value="P:potassium ion import across plasma membrane"/>
    <property type="evidence" value="ECO:0007669"/>
    <property type="project" value="TreeGrafter"/>
</dbReference>
<dbReference type="InterPro" id="IPR018303">
    <property type="entry name" value="ATPase_P-typ_P_site"/>
</dbReference>
<reference evidence="14 15" key="1">
    <citation type="submission" date="2016-10" db="EMBL/GenBank/DDBJ databases">
        <authorList>
            <person name="de Groot N.N."/>
        </authorList>
    </citation>
    <scope>NUCLEOTIDE SEQUENCE [LARGE SCALE GENOMIC DNA]</scope>
    <source>
        <strain evidence="14 15">DSM 44468</strain>
    </source>
</reference>
<evidence type="ECO:0000313" key="14">
    <source>
        <dbReference type="EMBL" id="SFI77759.1"/>
    </source>
</evidence>
<dbReference type="SFLD" id="SFLDF00027">
    <property type="entry name" value="p-type_atpase"/>
    <property type="match status" value="1"/>
</dbReference>
<dbReference type="Pfam" id="PF00690">
    <property type="entry name" value="Cation_ATPase_N"/>
    <property type="match status" value="1"/>
</dbReference>
<dbReference type="GO" id="GO:0005524">
    <property type="term" value="F:ATP binding"/>
    <property type="evidence" value="ECO:0007669"/>
    <property type="project" value="UniProtKB-KW"/>
</dbReference>
<dbReference type="PROSITE" id="PS00154">
    <property type="entry name" value="ATPASE_E1_E2"/>
    <property type="match status" value="1"/>
</dbReference>
<feature type="domain" description="Cation-transporting P-type ATPase N-terminal" evidence="13">
    <location>
        <begin position="9"/>
        <end position="83"/>
    </location>
</feature>
<feature type="transmembrane region" description="Helical" evidence="12">
    <location>
        <begin position="776"/>
        <end position="794"/>
    </location>
</feature>
<feature type="transmembrane region" description="Helical" evidence="12">
    <location>
        <begin position="703"/>
        <end position="723"/>
    </location>
</feature>
<dbReference type="Pfam" id="PF00689">
    <property type="entry name" value="Cation_ATPase_C"/>
    <property type="match status" value="1"/>
</dbReference>
<dbReference type="InterPro" id="IPR023298">
    <property type="entry name" value="ATPase_P-typ_TM_dom_sf"/>
</dbReference>
<evidence type="ECO:0000256" key="3">
    <source>
        <dbReference type="ARBA" id="ARBA00022553"/>
    </source>
</evidence>
<evidence type="ECO:0000256" key="8">
    <source>
        <dbReference type="ARBA" id="ARBA00022967"/>
    </source>
</evidence>
<feature type="transmembrane region" description="Helical" evidence="12">
    <location>
        <begin position="276"/>
        <end position="305"/>
    </location>
</feature>
<feature type="transmembrane region" description="Helical" evidence="12">
    <location>
        <begin position="67"/>
        <end position="100"/>
    </location>
</feature>
<dbReference type="Pfam" id="PF13246">
    <property type="entry name" value="Cation_ATPase"/>
    <property type="match status" value="1"/>
</dbReference>
<feature type="transmembrane region" description="Helical" evidence="12">
    <location>
        <begin position="814"/>
        <end position="833"/>
    </location>
</feature>
<keyword evidence="5" id="KW-0547">Nucleotide-binding</keyword>
<dbReference type="PANTHER" id="PTHR43294">
    <property type="entry name" value="SODIUM/POTASSIUM-TRANSPORTING ATPASE SUBUNIT ALPHA"/>
    <property type="match status" value="1"/>
</dbReference>
<accession>A0A1I3KZ28</accession>
<keyword evidence="10 12" id="KW-0472">Membrane</keyword>
<dbReference type="SUPFAM" id="SSF81653">
    <property type="entry name" value="Calcium ATPase, transduction domain A"/>
    <property type="match status" value="1"/>
</dbReference>
<dbReference type="GO" id="GO:0036376">
    <property type="term" value="P:sodium ion export across plasma membrane"/>
    <property type="evidence" value="ECO:0007669"/>
    <property type="project" value="TreeGrafter"/>
</dbReference>
<evidence type="ECO:0000259" key="13">
    <source>
        <dbReference type="SMART" id="SM00831"/>
    </source>
</evidence>
<organism evidence="14 15">
    <name type="scientific">Amycolatopsis sacchari</name>
    <dbReference type="NCBI Taxonomy" id="115433"/>
    <lineage>
        <taxon>Bacteria</taxon>
        <taxon>Bacillati</taxon>
        <taxon>Actinomycetota</taxon>
        <taxon>Actinomycetes</taxon>
        <taxon>Pseudonocardiales</taxon>
        <taxon>Pseudonocardiaceae</taxon>
        <taxon>Amycolatopsis</taxon>
    </lineage>
</organism>
<protein>
    <submittedName>
        <fullName evidence="14">Cation-transporting ATPase F</fullName>
    </submittedName>
</protein>
<evidence type="ECO:0000256" key="1">
    <source>
        <dbReference type="ARBA" id="ARBA00004651"/>
    </source>
</evidence>
<dbReference type="InterPro" id="IPR044492">
    <property type="entry name" value="P_typ_ATPase_HD_dom"/>
</dbReference>
<dbReference type="GO" id="GO:0005391">
    <property type="term" value="F:P-type sodium:potassium-exchanging transporter activity"/>
    <property type="evidence" value="ECO:0007669"/>
    <property type="project" value="TreeGrafter"/>
</dbReference>
<dbReference type="GO" id="GO:1902600">
    <property type="term" value="P:proton transmembrane transport"/>
    <property type="evidence" value="ECO:0007669"/>
    <property type="project" value="TreeGrafter"/>
</dbReference>
<dbReference type="OrthoDB" id="9814270at2"/>
<evidence type="ECO:0000256" key="2">
    <source>
        <dbReference type="ARBA" id="ARBA00005675"/>
    </source>
</evidence>
<evidence type="ECO:0000256" key="9">
    <source>
        <dbReference type="ARBA" id="ARBA00022989"/>
    </source>
</evidence>
<feature type="transmembrane region" description="Helical" evidence="12">
    <location>
        <begin position="672"/>
        <end position="697"/>
    </location>
</feature>
<dbReference type="GO" id="GO:0016887">
    <property type="term" value="F:ATP hydrolysis activity"/>
    <property type="evidence" value="ECO:0007669"/>
    <property type="project" value="InterPro"/>
</dbReference>
<dbReference type="InterPro" id="IPR023214">
    <property type="entry name" value="HAD_sf"/>
</dbReference>
<dbReference type="InterPro" id="IPR023299">
    <property type="entry name" value="ATPase_P-typ_cyto_dom_N"/>
</dbReference>
<keyword evidence="6" id="KW-0067">ATP-binding</keyword>
<keyword evidence="15" id="KW-1185">Reference proteome</keyword>
<dbReference type="GO" id="GO:0030007">
    <property type="term" value="P:intracellular potassium ion homeostasis"/>
    <property type="evidence" value="ECO:0007669"/>
    <property type="project" value="TreeGrafter"/>
</dbReference>